<comment type="caution">
    <text evidence="2">The sequence shown here is derived from an EMBL/GenBank/DDBJ whole genome shotgun (WGS) entry which is preliminary data.</text>
</comment>
<dbReference type="AlphaFoldDB" id="A0AAV9WYC1"/>
<evidence type="ECO:0000256" key="1">
    <source>
        <dbReference type="SAM" id="SignalP"/>
    </source>
</evidence>
<dbReference type="Proteomes" id="UP001365542">
    <property type="component" value="Unassembled WGS sequence"/>
</dbReference>
<dbReference type="EMBL" id="JAVHJO010000015">
    <property type="protein sequence ID" value="KAK6527785.1"/>
    <property type="molecule type" value="Genomic_DNA"/>
</dbReference>
<accession>A0AAV9WYC1</accession>
<evidence type="ECO:0000313" key="3">
    <source>
        <dbReference type="Proteomes" id="UP001365542"/>
    </source>
</evidence>
<evidence type="ECO:0000313" key="2">
    <source>
        <dbReference type="EMBL" id="KAK6527785.1"/>
    </source>
</evidence>
<name>A0AAV9WYC1_9PEZI</name>
<sequence length="272" mass="27407">MKFSLISILAATAIARPIADNNIKAADIDRVTAVGLQPLTELQGLERTHSSGSNGDLTLPVRERGIAARDLVDVSIVSGTVGKDGSIANVPRPIRERSIVVRMLDGIPFIGGMMGGGGGGGGLPLPIRRRSIVARMFGSLPIVGGMMGGNEAGGGGGGLPLPIRRRGLIAKLPVQGPLLGTVGGIMGDMPIAGPILNGILKRRQFKIPGLGAGMAPKSGKAPHPIDIIGPVFAVPAEGVSIAGDAINSGAGMGGGGGRMGKGLLPGMRKRTP</sequence>
<keyword evidence="1" id="KW-0732">Signal</keyword>
<keyword evidence="3" id="KW-1185">Reference proteome</keyword>
<organism evidence="2 3">
    <name type="scientific">Orbilia ellipsospora</name>
    <dbReference type="NCBI Taxonomy" id="2528407"/>
    <lineage>
        <taxon>Eukaryota</taxon>
        <taxon>Fungi</taxon>
        <taxon>Dikarya</taxon>
        <taxon>Ascomycota</taxon>
        <taxon>Pezizomycotina</taxon>
        <taxon>Orbiliomycetes</taxon>
        <taxon>Orbiliales</taxon>
        <taxon>Orbiliaceae</taxon>
        <taxon>Orbilia</taxon>
    </lineage>
</organism>
<feature type="signal peptide" evidence="1">
    <location>
        <begin position="1"/>
        <end position="15"/>
    </location>
</feature>
<proteinExistence type="predicted"/>
<feature type="chain" id="PRO_5043687503" evidence="1">
    <location>
        <begin position="16"/>
        <end position="272"/>
    </location>
</feature>
<protein>
    <submittedName>
        <fullName evidence="2">Uncharacterized protein</fullName>
    </submittedName>
</protein>
<gene>
    <name evidence="2" type="ORF">TWF694_004765</name>
</gene>
<reference evidence="2 3" key="1">
    <citation type="submission" date="2019-10" db="EMBL/GenBank/DDBJ databases">
        <authorList>
            <person name="Palmer J.M."/>
        </authorList>
    </citation>
    <scope>NUCLEOTIDE SEQUENCE [LARGE SCALE GENOMIC DNA]</scope>
    <source>
        <strain evidence="2 3">TWF694</strain>
    </source>
</reference>